<keyword evidence="5" id="KW-1185">Reference proteome</keyword>
<comment type="similarity">
    <text evidence="1">Belongs to the GST superfamily.</text>
</comment>
<dbReference type="SFLD" id="SFLDS00019">
    <property type="entry name" value="Glutathione_Transferase_(cytos"/>
    <property type="match status" value="1"/>
</dbReference>
<evidence type="ECO:0000313" key="5">
    <source>
        <dbReference type="Proteomes" id="UP001169217"/>
    </source>
</evidence>
<feature type="domain" description="GST C-terminal" evidence="3">
    <location>
        <begin position="112"/>
        <end position="246"/>
    </location>
</feature>
<dbReference type="PANTHER" id="PTHR43968">
    <property type="match status" value="1"/>
</dbReference>
<dbReference type="CDD" id="cd03057">
    <property type="entry name" value="GST_N_Beta"/>
    <property type="match status" value="1"/>
</dbReference>
<accession>A0ABQ9Q3B3</accession>
<dbReference type="InterPro" id="IPR010987">
    <property type="entry name" value="Glutathione-S-Trfase_C-like"/>
</dbReference>
<evidence type="ECO:0000259" key="3">
    <source>
        <dbReference type="PROSITE" id="PS50405"/>
    </source>
</evidence>
<dbReference type="Proteomes" id="UP001169217">
    <property type="component" value="Unassembled WGS sequence"/>
</dbReference>
<dbReference type="InterPro" id="IPR050983">
    <property type="entry name" value="GST_Omega/HSP26"/>
</dbReference>
<dbReference type="SFLD" id="SFLDG00358">
    <property type="entry name" value="Main_(cytGST)"/>
    <property type="match status" value="1"/>
</dbReference>
<evidence type="ECO:0000256" key="1">
    <source>
        <dbReference type="ARBA" id="ARBA00007409"/>
    </source>
</evidence>
<dbReference type="PANTHER" id="PTHR43968:SF8">
    <property type="entry name" value="S-TRANSFERASE, PUTATIVE (AFU_ORTHOLOGUE AFUA_2G00590)-RELATED"/>
    <property type="match status" value="1"/>
</dbReference>
<dbReference type="PROSITE" id="PS50404">
    <property type="entry name" value="GST_NTER"/>
    <property type="match status" value="1"/>
</dbReference>
<gene>
    <name evidence="4" type="ORF">CLIM01_04330</name>
</gene>
<feature type="domain" description="GST N-terminal" evidence="2">
    <location>
        <begin position="24"/>
        <end position="103"/>
    </location>
</feature>
<dbReference type="InterPro" id="IPR036249">
    <property type="entry name" value="Thioredoxin-like_sf"/>
</dbReference>
<dbReference type="EMBL" id="JARUPT010000100">
    <property type="protein sequence ID" value="KAK0378298.1"/>
    <property type="molecule type" value="Genomic_DNA"/>
</dbReference>
<dbReference type="InterPro" id="IPR036282">
    <property type="entry name" value="Glutathione-S-Trfase_C_sf"/>
</dbReference>
<evidence type="ECO:0000259" key="2">
    <source>
        <dbReference type="PROSITE" id="PS50404"/>
    </source>
</evidence>
<evidence type="ECO:0000313" key="4">
    <source>
        <dbReference type="EMBL" id="KAK0378298.1"/>
    </source>
</evidence>
<dbReference type="Gene3D" id="1.20.1050.10">
    <property type="match status" value="1"/>
</dbReference>
<name>A0ABQ9Q3B3_9PEZI</name>
<dbReference type="Gene3D" id="3.40.30.10">
    <property type="entry name" value="Glutaredoxin"/>
    <property type="match status" value="1"/>
</dbReference>
<dbReference type="SUPFAM" id="SSF52833">
    <property type="entry name" value="Thioredoxin-like"/>
    <property type="match status" value="1"/>
</dbReference>
<dbReference type="SUPFAM" id="SSF47616">
    <property type="entry name" value="GST C-terminal domain-like"/>
    <property type="match status" value="1"/>
</dbReference>
<organism evidence="4 5">
    <name type="scientific">Colletotrichum limetticola</name>
    <dbReference type="NCBI Taxonomy" id="1209924"/>
    <lineage>
        <taxon>Eukaryota</taxon>
        <taxon>Fungi</taxon>
        <taxon>Dikarya</taxon>
        <taxon>Ascomycota</taxon>
        <taxon>Pezizomycotina</taxon>
        <taxon>Sordariomycetes</taxon>
        <taxon>Hypocreomycetidae</taxon>
        <taxon>Glomerellales</taxon>
        <taxon>Glomerellaceae</taxon>
        <taxon>Colletotrichum</taxon>
        <taxon>Colletotrichum acutatum species complex</taxon>
    </lineage>
</organism>
<dbReference type="InterPro" id="IPR004045">
    <property type="entry name" value="Glutathione_S-Trfase_N"/>
</dbReference>
<dbReference type="PROSITE" id="PS50405">
    <property type="entry name" value="GST_CTER"/>
    <property type="match status" value="1"/>
</dbReference>
<proteinExistence type="inferred from homology"/>
<dbReference type="Pfam" id="PF13409">
    <property type="entry name" value="GST_N_2"/>
    <property type="match status" value="1"/>
</dbReference>
<reference evidence="4" key="1">
    <citation type="submission" date="2023-04" db="EMBL/GenBank/DDBJ databases">
        <title>Colletotrichum limetticola genome sequence.</title>
        <authorList>
            <person name="Baroncelli R."/>
        </authorList>
    </citation>
    <scope>NUCLEOTIDE SEQUENCE</scope>
    <source>
        <strain evidence="4">KLA-Anderson</strain>
    </source>
</reference>
<protein>
    <submittedName>
        <fullName evidence="4">Glutathione S-transferase domain-containing protein</fullName>
    </submittedName>
</protein>
<sequence length="254" mass="27925">MKSHDSNHRIILRTNQNLPTPRGGQDIQIANPEFSGAHRAHIALAELGLPFEEEIIDLSVPRTKEYLAINPRGLVPSLSYDGEIITESAIVSQFLADAHPSHLVPAPGSKDAALRRARINFFVDTYFSKANSSLYKLQLAKSEVEANEVAAGFIDVIAKEVEPLLKDASPYFGGSDKVTLAEVLTGSFTLRLFSFANYELIPKSILTSLEDKAPSFYKWAQTVNSTPSVNGIYDEKNVVERTKHRIAAMKAAQA</sequence>
<comment type="caution">
    <text evidence="4">The sequence shown here is derived from an EMBL/GenBank/DDBJ whole genome shotgun (WGS) entry which is preliminary data.</text>
</comment>
<dbReference type="InterPro" id="IPR040079">
    <property type="entry name" value="Glutathione_S-Trfase"/>
</dbReference>